<gene>
    <name evidence="1" type="ORF">KOF26_05465</name>
</gene>
<dbReference type="EMBL" id="JAHKRT010000002">
    <property type="protein sequence ID" value="MBU3077310.1"/>
    <property type="molecule type" value="Genomic_DNA"/>
</dbReference>
<evidence type="ECO:0000313" key="2">
    <source>
        <dbReference type="Proteomes" id="UP000776276"/>
    </source>
</evidence>
<name>A0ABS6BG89_9SPHN</name>
<comment type="caution">
    <text evidence="1">The sequence shown here is derived from an EMBL/GenBank/DDBJ whole genome shotgun (WGS) entry which is preliminary data.</text>
</comment>
<evidence type="ECO:0000313" key="1">
    <source>
        <dbReference type="EMBL" id="MBU3077310.1"/>
    </source>
</evidence>
<keyword evidence="2" id="KW-1185">Reference proteome</keyword>
<accession>A0ABS6BG89</accession>
<sequence>MAVEISVYVDPARDSGEVPEGAPVTVQRLLDVGDTITVTQVGPDGTALVRINPLGDEAVTLAFAGALTETFEGLEYRRLPINGTLTLADPWDSTPILQTQARFDRDEAYDRHLTGVPAVFDRGVVVSEWYADDVPTGLDLTINGNDFAGKMLKYISICTSGSHELVSESEGELIPGQGTCIIDDDFNGAPNGTLVSDDNSDKGAWVGEGGPTTMVLIADTYATPPSGVTANSLAEIDVGETDVMADFGYGDLQGSGGSLIMLLCYDRAEKNAVRVAVTLNNAQNRVEVSFFTYKKGAQIGVNKYTFLHIPQPGDILRLKLQNSQLTVYKKYVTTDGDTSYRRMNIGNYQASGYSNEGAGVIDISASPWDYARGTWFYWTVSGTTANTHRMDRVTVWALSGSGFNIASVEDGETVVGLPTRSQGHTLKINGVYDGSAPTSLDVEVTQSTTVVLDRRPASITQAEDGTWSATVQSLDLLGLDATKDHAVRIWKDGAGNPATLSFRPTIYAELQPHHPAQQKNSETYWEGTDSYRDLGPKLFWLTFYPGSNQDTPLHPADQSADPVAEGAVGLDGVVHTYPGGGTTSSRLRAILPYSRGAGRYGTGVKWVVKGWPAGMTAGIGGNANDYTIVPGAPAGEIWFNFPRAENTDTGNKIVYLEFAGNLPAEGFDTRAISVAPEGSGTDFCTPVEHQMKAGIKGMRFMQADDINSVNVIPGGRVDPWFGTNQNGFGLDTKIEHCNALGCDLWFNIPRDAKNEWITTAATFIRDNLNSGLKVWPQYANETWNVAGGGFVRTNWYTAIRGIERGLVAPSATTFADAEPLGFNITIPEVDVWVVPYRISDLRIIANPLAAYNIFPINFDLPEFEDFRSLNGGTLTGVHFVQNMTVLRSADGSNNPSYLTPGMLRYVRPATGEDLAKWCPFDNYLRAWQSIESDYHFHSAGAADVWGMGDYKIIVTEKDISAGDTLSLDNCGVYLIPSYIVASDRYTTVREAEIHDIFTDVFGGHERLNRVKGWWWAAASSIINPNSLANVLAWYGDTSKFDYYACAPYWGNDPLGYLYMGITTPYDRPGGWALDSGKQFYPGWGLTTKALVDSDQAAWLNFSIYGNTAGTGSNLDGPWPLSMKATVYAIGSAAHRNERAFRSIVPGYVPNSIKFCSYECGMGTGMMLDHDSGYAEENSASDNATAAYEALLNHPAMRDWTYGYYAGIRDVLGGAHFQFVDLRGSVTEVGTQYLRYGLGNNVHDTGSPALLGWLEAAALPE</sequence>
<dbReference type="Proteomes" id="UP000776276">
    <property type="component" value="Unassembled WGS sequence"/>
</dbReference>
<proteinExistence type="predicted"/>
<protein>
    <submittedName>
        <fullName evidence="1">Uncharacterized protein</fullName>
    </submittedName>
</protein>
<dbReference type="RefSeq" id="WP_216321292.1">
    <property type="nucleotide sequence ID" value="NZ_JAHKRT010000002.1"/>
</dbReference>
<reference evidence="1 2" key="1">
    <citation type="submission" date="2021-06" db="EMBL/GenBank/DDBJ databases">
        <title>Sphingomonas sp. XMGL2, whole genome shotgun sequencing project.</title>
        <authorList>
            <person name="Zhao G."/>
            <person name="Shen L."/>
        </authorList>
    </citation>
    <scope>NUCLEOTIDE SEQUENCE [LARGE SCALE GENOMIC DNA]</scope>
    <source>
        <strain evidence="1 2">XMGL2</strain>
    </source>
</reference>
<organism evidence="1 2">
    <name type="scientific">Sphingomonas quercus</name>
    <dbReference type="NCBI Taxonomy" id="2842451"/>
    <lineage>
        <taxon>Bacteria</taxon>
        <taxon>Pseudomonadati</taxon>
        <taxon>Pseudomonadota</taxon>
        <taxon>Alphaproteobacteria</taxon>
        <taxon>Sphingomonadales</taxon>
        <taxon>Sphingomonadaceae</taxon>
        <taxon>Sphingomonas</taxon>
    </lineage>
</organism>